<protein>
    <submittedName>
        <fullName evidence="4">Uncharacterized protein</fullName>
    </submittedName>
</protein>
<gene>
    <name evidence="3" type="ORF">K469DRAFT_261253</name>
    <name evidence="4" type="ORF">K469DRAFT_263448</name>
</gene>
<keyword evidence="5" id="KW-1185">Reference proteome</keyword>
<dbReference type="AlphaFoldDB" id="A0A6A6DT98"/>
<reference evidence="4" key="1">
    <citation type="journal article" date="2020" name="Stud. Mycol.">
        <title>101 Dothideomycetes genomes: a test case for predicting lifestyles and emergence of pathogens.</title>
        <authorList>
            <person name="Haridas S."/>
            <person name="Albert R."/>
            <person name="Binder M."/>
            <person name="Bloem J."/>
            <person name="Labutti K."/>
            <person name="Salamov A."/>
            <person name="Andreopoulos B."/>
            <person name="Baker S."/>
            <person name="Barry K."/>
            <person name="Bills G."/>
            <person name="Bluhm B."/>
            <person name="Cannon C."/>
            <person name="Castanera R."/>
            <person name="Culley D."/>
            <person name="Daum C."/>
            <person name="Ezra D."/>
            <person name="Gonzalez J."/>
            <person name="Henrissat B."/>
            <person name="Kuo A."/>
            <person name="Liang C."/>
            <person name="Lipzen A."/>
            <person name="Lutzoni F."/>
            <person name="Magnuson J."/>
            <person name="Mondo S."/>
            <person name="Nolan M."/>
            <person name="Ohm R."/>
            <person name="Pangilinan J."/>
            <person name="Park H.-J."/>
            <person name="Ramirez L."/>
            <person name="Alfaro M."/>
            <person name="Sun H."/>
            <person name="Tritt A."/>
            <person name="Yoshinaga Y."/>
            <person name="Zwiers L.-H."/>
            <person name="Turgeon B."/>
            <person name="Goodwin S."/>
            <person name="Spatafora J."/>
            <person name="Crous P."/>
            <person name="Grigoriev I."/>
        </authorList>
    </citation>
    <scope>NUCLEOTIDE SEQUENCE</scope>
    <source>
        <strain evidence="4">CBS 207.26</strain>
    </source>
</reference>
<feature type="chain" id="PRO_5040606916" evidence="2">
    <location>
        <begin position="21"/>
        <end position="97"/>
    </location>
</feature>
<keyword evidence="2" id="KW-0732">Signal</keyword>
<dbReference type="EMBL" id="ML994653">
    <property type="protein sequence ID" value="KAF2181212.1"/>
    <property type="molecule type" value="Genomic_DNA"/>
</dbReference>
<dbReference type="EMBL" id="ML994653">
    <property type="protein sequence ID" value="KAF2181439.1"/>
    <property type="molecule type" value="Genomic_DNA"/>
</dbReference>
<feature type="signal peptide" evidence="2">
    <location>
        <begin position="1"/>
        <end position="20"/>
    </location>
</feature>
<name>A0A6A6DT98_9PEZI</name>
<evidence type="ECO:0000256" key="1">
    <source>
        <dbReference type="SAM" id="MobiDB-lite"/>
    </source>
</evidence>
<evidence type="ECO:0000256" key="2">
    <source>
        <dbReference type="SAM" id="SignalP"/>
    </source>
</evidence>
<organism evidence="4 5">
    <name type="scientific">Zopfia rhizophila CBS 207.26</name>
    <dbReference type="NCBI Taxonomy" id="1314779"/>
    <lineage>
        <taxon>Eukaryota</taxon>
        <taxon>Fungi</taxon>
        <taxon>Dikarya</taxon>
        <taxon>Ascomycota</taxon>
        <taxon>Pezizomycotina</taxon>
        <taxon>Dothideomycetes</taxon>
        <taxon>Dothideomycetes incertae sedis</taxon>
        <taxon>Zopfiaceae</taxon>
        <taxon>Zopfia</taxon>
    </lineage>
</organism>
<evidence type="ECO:0000313" key="5">
    <source>
        <dbReference type="Proteomes" id="UP000800200"/>
    </source>
</evidence>
<evidence type="ECO:0000313" key="4">
    <source>
        <dbReference type="EMBL" id="KAF2181439.1"/>
    </source>
</evidence>
<feature type="compositionally biased region" description="Polar residues" evidence="1">
    <location>
        <begin position="68"/>
        <end position="82"/>
    </location>
</feature>
<sequence length="97" mass="10829">MKLILIDFLSTAMLVIRLESQYSAQACLDRVEELFIPSRDSSLTPTPDTEECETTAGGSHAKERLTEVQPTSSGNISISRPSYSEHMAEQELNWLLL</sequence>
<feature type="region of interest" description="Disordered" evidence="1">
    <location>
        <begin position="39"/>
        <end position="82"/>
    </location>
</feature>
<evidence type="ECO:0000313" key="3">
    <source>
        <dbReference type="EMBL" id="KAF2181212.1"/>
    </source>
</evidence>
<proteinExistence type="predicted"/>
<accession>A0A6A6DT98</accession>
<dbReference type="Proteomes" id="UP000800200">
    <property type="component" value="Unassembled WGS sequence"/>
</dbReference>